<accession>A0A5B9W4Y1</accession>
<evidence type="ECO:0000313" key="2">
    <source>
        <dbReference type="Proteomes" id="UP000324233"/>
    </source>
</evidence>
<gene>
    <name evidence="1" type="ORF">OJF2_41510</name>
</gene>
<name>A0A5B9W4Y1_9BACT</name>
<dbReference type="EMBL" id="CP042997">
    <property type="protein sequence ID" value="QEH35598.1"/>
    <property type="molecule type" value="Genomic_DNA"/>
</dbReference>
<evidence type="ECO:0000313" key="1">
    <source>
        <dbReference type="EMBL" id="QEH35598.1"/>
    </source>
</evidence>
<organism evidence="1 2">
    <name type="scientific">Aquisphaera giovannonii</name>
    <dbReference type="NCBI Taxonomy" id="406548"/>
    <lineage>
        <taxon>Bacteria</taxon>
        <taxon>Pseudomonadati</taxon>
        <taxon>Planctomycetota</taxon>
        <taxon>Planctomycetia</taxon>
        <taxon>Isosphaerales</taxon>
        <taxon>Isosphaeraceae</taxon>
        <taxon>Aquisphaera</taxon>
    </lineage>
</organism>
<dbReference type="AlphaFoldDB" id="A0A5B9W4Y1"/>
<keyword evidence="2" id="KW-1185">Reference proteome</keyword>
<protein>
    <submittedName>
        <fullName evidence="1">Uncharacterized protein</fullName>
    </submittedName>
</protein>
<dbReference type="Proteomes" id="UP000324233">
    <property type="component" value="Chromosome"/>
</dbReference>
<dbReference type="KEGG" id="agv:OJF2_41510"/>
<reference evidence="1 2" key="1">
    <citation type="submission" date="2019-08" db="EMBL/GenBank/DDBJ databases">
        <title>Deep-cultivation of Planctomycetes and their phenomic and genomic characterization uncovers novel biology.</title>
        <authorList>
            <person name="Wiegand S."/>
            <person name="Jogler M."/>
            <person name="Boedeker C."/>
            <person name="Pinto D."/>
            <person name="Vollmers J."/>
            <person name="Rivas-Marin E."/>
            <person name="Kohn T."/>
            <person name="Peeters S.H."/>
            <person name="Heuer A."/>
            <person name="Rast P."/>
            <person name="Oberbeckmann S."/>
            <person name="Bunk B."/>
            <person name="Jeske O."/>
            <person name="Meyerdierks A."/>
            <person name="Storesund J.E."/>
            <person name="Kallscheuer N."/>
            <person name="Luecker S."/>
            <person name="Lage O.M."/>
            <person name="Pohl T."/>
            <person name="Merkel B.J."/>
            <person name="Hornburger P."/>
            <person name="Mueller R.-W."/>
            <person name="Bruemmer F."/>
            <person name="Labrenz M."/>
            <person name="Spormann A.M."/>
            <person name="Op den Camp H."/>
            <person name="Overmann J."/>
            <person name="Amann R."/>
            <person name="Jetten M.S.M."/>
            <person name="Mascher T."/>
            <person name="Medema M.H."/>
            <person name="Devos D.P."/>
            <person name="Kaster A.-K."/>
            <person name="Ovreas L."/>
            <person name="Rohde M."/>
            <person name="Galperin M.Y."/>
            <person name="Jogler C."/>
        </authorList>
    </citation>
    <scope>NUCLEOTIDE SEQUENCE [LARGE SCALE GENOMIC DNA]</scope>
    <source>
        <strain evidence="1 2">OJF2</strain>
    </source>
</reference>
<proteinExistence type="predicted"/>
<sequence>MIEQASLSFEKFLSSSEGRRLTLKIGSGPLLVLLCDPDLSCDLCLLADTLLEIPGVQFLL</sequence>